<accession>A0AAN7BQ13</accession>
<keyword evidence="3" id="KW-1185">Reference proteome</keyword>
<dbReference type="SUPFAM" id="SSF56112">
    <property type="entry name" value="Protein kinase-like (PK-like)"/>
    <property type="match status" value="1"/>
</dbReference>
<dbReference type="InterPro" id="IPR002575">
    <property type="entry name" value="Aminoglycoside_PTrfase"/>
</dbReference>
<protein>
    <recommendedName>
        <fullName evidence="1">Aminoglycoside phosphotransferase domain-containing protein</fullName>
    </recommendedName>
</protein>
<evidence type="ECO:0000313" key="3">
    <source>
        <dbReference type="Proteomes" id="UP001301958"/>
    </source>
</evidence>
<dbReference type="Proteomes" id="UP001301958">
    <property type="component" value="Unassembled WGS sequence"/>
</dbReference>
<reference evidence="2" key="1">
    <citation type="journal article" date="2023" name="Mol. Phylogenet. Evol.">
        <title>Genome-scale phylogeny and comparative genomics of the fungal order Sordariales.</title>
        <authorList>
            <person name="Hensen N."/>
            <person name="Bonometti L."/>
            <person name="Westerberg I."/>
            <person name="Brannstrom I.O."/>
            <person name="Guillou S."/>
            <person name="Cros-Aarteil S."/>
            <person name="Calhoun S."/>
            <person name="Haridas S."/>
            <person name="Kuo A."/>
            <person name="Mondo S."/>
            <person name="Pangilinan J."/>
            <person name="Riley R."/>
            <person name="LaButti K."/>
            <person name="Andreopoulos B."/>
            <person name="Lipzen A."/>
            <person name="Chen C."/>
            <person name="Yan M."/>
            <person name="Daum C."/>
            <person name="Ng V."/>
            <person name="Clum A."/>
            <person name="Steindorff A."/>
            <person name="Ohm R.A."/>
            <person name="Martin F."/>
            <person name="Silar P."/>
            <person name="Natvig D.O."/>
            <person name="Lalanne C."/>
            <person name="Gautier V."/>
            <person name="Ament-Velasquez S.L."/>
            <person name="Kruys A."/>
            <person name="Hutchinson M.I."/>
            <person name="Powell A.J."/>
            <person name="Barry K."/>
            <person name="Miller A.N."/>
            <person name="Grigoriev I.V."/>
            <person name="Debuchy R."/>
            <person name="Gladieux P."/>
            <person name="Hiltunen Thoren M."/>
            <person name="Johannesson H."/>
        </authorList>
    </citation>
    <scope>NUCLEOTIDE SEQUENCE</scope>
    <source>
        <strain evidence="2">CBS 990.96</strain>
    </source>
</reference>
<dbReference type="AlphaFoldDB" id="A0AAN7BQ13"/>
<reference evidence="2" key="2">
    <citation type="submission" date="2023-05" db="EMBL/GenBank/DDBJ databases">
        <authorList>
            <consortium name="Lawrence Berkeley National Laboratory"/>
            <person name="Steindorff A."/>
            <person name="Hensen N."/>
            <person name="Bonometti L."/>
            <person name="Westerberg I."/>
            <person name="Brannstrom I.O."/>
            <person name="Guillou S."/>
            <person name="Cros-Aarteil S."/>
            <person name="Calhoun S."/>
            <person name="Haridas S."/>
            <person name="Kuo A."/>
            <person name="Mondo S."/>
            <person name="Pangilinan J."/>
            <person name="Riley R."/>
            <person name="Labutti K."/>
            <person name="Andreopoulos B."/>
            <person name="Lipzen A."/>
            <person name="Chen C."/>
            <person name="Yanf M."/>
            <person name="Daum C."/>
            <person name="Ng V."/>
            <person name="Clum A."/>
            <person name="Ohm R."/>
            <person name="Martin F."/>
            <person name="Silar P."/>
            <person name="Natvig D."/>
            <person name="Lalanne C."/>
            <person name="Gautier V."/>
            <person name="Ament-Velasquez S.L."/>
            <person name="Kruys A."/>
            <person name="Hutchinson M.I."/>
            <person name="Powell A.J."/>
            <person name="Barry K."/>
            <person name="Miller A.N."/>
            <person name="Grigoriev I.V."/>
            <person name="Debuchy R."/>
            <person name="Gladieux P."/>
            <person name="Thoren M.H."/>
            <person name="Johannesson H."/>
        </authorList>
    </citation>
    <scope>NUCLEOTIDE SEQUENCE</scope>
    <source>
        <strain evidence="2">CBS 990.96</strain>
    </source>
</reference>
<feature type="non-terminal residue" evidence="2">
    <location>
        <position position="1"/>
    </location>
</feature>
<comment type="caution">
    <text evidence="2">The sequence shown here is derived from an EMBL/GenBank/DDBJ whole genome shotgun (WGS) entry which is preliminary data.</text>
</comment>
<feature type="domain" description="Aminoglycoside phosphotransferase" evidence="1">
    <location>
        <begin position="40"/>
        <end position="114"/>
    </location>
</feature>
<dbReference type="Pfam" id="PF01636">
    <property type="entry name" value="APH"/>
    <property type="match status" value="1"/>
</dbReference>
<gene>
    <name evidence="2" type="ORF">QBC38DRAFT_365111</name>
</gene>
<organism evidence="2 3">
    <name type="scientific">Podospora fimiseda</name>
    <dbReference type="NCBI Taxonomy" id="252190"/>
    <lineage>
        <taxon>Eukaryota</taxon>
        <taxon>Fungi</taxon>
        <taxon>Dikarya</taxon>
        <taxon>Ascomycota</taxon>
        <taxon>Pezizomycotina</taxon>
        <taxon>Sordariomycetes</taxon>
        <taxon>Sordariomycetidae</taxon>
        <taxon>Sordariales</taxon>
        <taxon>Podosporaceae</taxon>
        <taxon>Podospora</taxon>
    </lineage>
</organism>
<evidence type="ECO:0000313" key="2">
    <source>
        <dbReference type="EMBL" id="KAK4227018.1"/>
    </source>
</evidence>
<proteinExistence type="predicted"/>
<evidence type="ECO:0000259" key="1">
    <source>
        <dbReference type="Pfam" id="PF01636"/>
    </source>
</evidence>
<sequence>GKGAAGRIAINKSLGRILGKGFLANDSANGIETVWNHVRAVLDSPLEEIEPYKSQLQDYLDNKLEKIAQLPLWISHYDLNEVNIIIDNDCQVTGLIDWELSTPLPFGVNLGRIHTIAGEYTGGEFWMPPEFEEAERGFWAEIFEAMPNDICTWLEKHIDLVQDAVILGTLLNTFIVEEGVVMVSKVSLKATPKFLTYRIPLVRGSEPPYSV</sequence>
<name>A0AAN7BQ13_9PEZI</name>
<dbReference type="Gene3D" id="3.90.1200.10">
    <property type="match status" value="1"/>
</dbReference>
<dbReference type="InterPro" id="IPR011009">
    <property type="entry name" value="Kinase-like_dom_sf"/>
</dbReference>
<dbReference type="EMBL" id="MU865337">
    <property type="protein sequence ID" value="KAK4227018.1"/>
    <property type="molecule type" value="Genomic_DNA"/>
</dbReference>